<accession>A0A1M4Y4H4</accession>
<dbReference type="OrthoDB" id="8759063at2"/>
<dbReference type="InterPro" id="IPR008861">
    <property type="entry name" value="GpX-like"/>
</dbReference>
<feature type="region of interest" description="Disordered" evidence="1">
    <location>
        <begin position="51"/>
        <end position="71"/>
    </location>
</feature>
<organism evidence="2 3">
    <name type="scientific">Modicisalibacter ilicicola DSM 19980</name>
    <dbReference type="NCBI Taxonomy" id="1121942"/>
    <lineage>
        <taxon>Bacteria</taxon>
        <taxon>Pseudomonadati</taxon>
        <taxon>Pseudomonadota</taxon>
        <taxon>Gammaproteobacteria</taxon>
        <taxon>Oceanospirillales</taxon>
        <taxon>Halomonadaceae</taxon>
        <taxon>Modicisalibacter</taxon>
    </lineage>
</organism>
<evidence type="ECO:0000313" key="3">
    <source>
        <dbReference type="Proteomes" id="UP000184346"/>
    </source>
</evidence>
<dbReference type="Proteomes" id="UP000184346">
    <property type="component" value="Unassembled WGS sequence"/>
</dbReference>
<name>A0A1M4Y4H4_9GAMM</name>
<keyword evidence="3" id="KW-1185">Reference proteome</keyword>
<evidence type="ECO:0000256" key="1">
    <source>
        <dbReference type="SAM" id="MobiDB-lite"/>
    </source>
</evidence>
<reference evidence="2 3" key="1">
    <citation type="submission" date="2016-11" db="EMBL/GenBank/DDBJ databases">
        <authorList>
            <person name="Jaros S."/>
            <person name="Januszkiewicz K."/>
            <person name="Wedrychowicz H."/>
        </authorList>
    </citation>
    <scope>NUCLEOTIDE SEQUENCE [LARGE SCALE GENOMIC DNA]</scope>
    <source>
        <strain evidence="2 3">DSM 19980</strain>
    </source>
</reference>
<dbReference type="RefSeq" id="WP_072821498.1">
    <property type="nucleotide sequence ID" value="NZ_FQUJ01000006.1"/>
</dbReference>
<dbReference type="STRING" id="1121942.SAMN02745148_01579"/>
<evidence type="ECO:0000313" key="2">
    <source>
        <dbReference type="EMBL" id="SHF00579.1"/>
    </source>
</evidence>
<proteinExistence type="predicted"/>
<protein>
    <submittedName>
        <fullName evidence="2">p2-like prophage tail protein X</fullName>
    </submittedName>
</protein>
<sequence length="71" mass="7863">MPRIVRAHQHDTVDAICHRTFGRIAGLVEQVLELNPGLAEFGPVLPQGTPVALPDAVSQQPRRTRSVQLWD</sequence>
<gene>
    <name evidence="2" type="ORF">SAMN02745148_01579</name>
</gene>
<dbReference type="Pfam" id="PF05489">
    <property type="entry name" value="Phage_tail_X"/>
    <property type="match status" value="1"/>
</dbReference>
<dbReference type="EMBL" id="FQUJ01000006">
    <property type="protein sequence ID" value="SHF00579.1"/>
    <property type="molecule type" value="Genomic_DNA"/>
</dbReference>
<dbReference type="AlphaFoldDB" id="A0A1M4Y4H4"/>